<evidence type="ECO:0008006" key="7">
    <source>
        <dbReference type="Google" id="ProtNLM"/>
    </source>
</evidence>
<dbReference type="PANTHER" id="PTHR46360:SF1">
    <property type="entry name" value="DISKS LARGE HOMOLOG 5"/>
    <property type="match status" value="1"/>
</dbReference>
<feature type="compositionally biased region" description="Polar residues" evidence="2">
    <location>
        <begin position="1363"/>
        <end position="1382"/>
    </location>
</feature>
<dbReference type="SMART" id="SM00072">
    <property type="entry name" value="GuKc"/>
    <property type="match status" value="1"/>
</dbReference>
<feature type="compositionally biased region" description="Polar residues" evidence="2">
    <location>
        <begin position="100"/>
        <end position="114"/>
    </location>
</feature>
<feature type="compositionally biased region" description="Low complexity" evidence="2">
    <location>
        <begin position="1469"/>
        <end position="1479"/>
    </location>
</feature>
<dbReference type="SUPFAM" id="SSF50044">
    <property type="entry name" value="SH3-domain"/>
    <property type="match status" value="1"/>
</dbReference>
<feature type="compositionally biased region" description="Polar residues" evidence="2">
    <location>
        <begin position="1145"/>
        <end position="1157"/>
    </location>
</feature>
<feature type="domain" description="PDZ" evidence="4">
    <location>
        <begin position="1527"/>
        <end position="1606"/>
    </location>
</feature>
<evidence type="ECO:0000259" key="4">
    <source>
        <dbReference type="PROSITE" id="PS50106"/>
    </source>
</evidence>
<dbReference type="InterPro" id="IPR027417">
    <property type="entry name" value="P-loop_NTPase"/>
</dbReference>
<dbReference type="InterPro" id="IPR036028">
    <property type="entry name" value="SH3-like_dom_sf"/>
</dbReference>
<feature type="compositionally biased region" description="Polar residues" evidence="2">
    <location>
        <begin position="937"/>
        <end position="949"/>
    </location>
</feature>
<feature type="domain" description="Guanylate kinase-like" evidence="3">
    <location>
        <begin position="1910"/>
        <end position="2076"/>
    </location>
</feature>
<feature type="region of interest" description="Disordered" evidence="2">
    <location>
        <begin position="1840"/>
        <end position="1877"/>
    </location>
</feature>
<dbReference type="SMART" id="SM00228">
    <property type="entry name" value="PDZ"/>
    <property type="match status" value="4"/>
</dbReference>
<dbReference type="Gene3D" id="2.30.42.10">
    <property type="match status" value="4"/>
</dbReference>
<dbReference type="Gene3D" id="2.30.30.40">
    <property type="entry name" value="SH3 Domains"/>
    <property type="match status" value="1"/>
</dbReference>
<reference evidence="5 6" key="1">
    <citation type="submission" date="2024-02" db="EMBL/GenBank/DDBJ databases">
        <title>Chromosome-scale genome assembly of the rough periwinkle Littorina saxatilis.</title>
        <authorList>
            <person name="De Jode A."/>
            <person name="Faria R."/>
            <person name="Formenti G."/>
            <person name="Sims Y."/>
            <person name="Smith T.P."/>
            <person name="Tracey A."/>
            <person name="Wood J.M.D."/>
            <person name="Zagrodzka Z.B."/>
            <person name="Johannesson K."/>
            <person name="Butlin R.K."/>
            <person name="Leder E.H."/>
        </authorList>
    </citation>
    <scope>NUCLEOTIDE SEQUENCE [LARGE SCALE GENOMIC DNA]</scope>
    <source>
        <strain evidence="5">Snail1</strain>
        <tissue evidence="5">Muscle</tissue>
    </source>
</reference>
<protein>
    <recommendedName>
        <fullName evidence="7">Disks large homolog 5-like</fullName>
    </recommendedName>
</protein>
<dbReference type="PROSITE" id="PS50106">
    <property type="entry name" value="PDZ"/>
    <property type="match status" value="4"/>
</dbReference>
<evidence type="ECO:0000313" key="6">
    <source>
        <dbReference type="Proteomes" id="UP001374579"/>
    </source>
</evidence>
<evidence type="ECO:0000256" key="2">
    <source>
        <dbReference type="SAM" id="MobiDB-lite"/>
    </source>
</evidence>
<dbReference type="InterPro" id="IPR053004">
    <property type="entry name" value="MAGUK_Signaling_Regulators"/>
</dbReference>
<dbReference type="Gene3D" id="3.40.50.300">
    <property type="entry name" value="P-loop containing nucleotide triphosphate hydrolases"/>
    <property type="match status" value="1"/>
</dbReference>
<feature type="domain" description="PDZ" evidence="4">
    <location>
        <begin position="702"/>
        <end position="788"/>
    </location>
</feature>
<feature type="region of interest" description="Disordered" evidence="2">
    <location>
        <begin position="988"/>
        <end position="1037"/>
    </location>
</feature>
<feature type="compositionally biased region" description="Basic residues" evidence="2">
    <location>
        <begin position="1858"/>
        <end position="1868"/>
    </location>
</feature>
<feature type="compositionally biased region" description="Low complexity" evidence="2">
    <location>
        <begin position="1399"/>
        <end position="1409"/>
    </location>
</feature>
<feature type="region of interest" description="Disordered" evidence="2">
    <location>
        <begin position="1623"/>
        <end position="1664"/>
    </location>
</feature>
<dbReference type="InterPro" id="IPR036034">
    <property type="entry name" value="PDZ_sf"/>
</dbReference>
<organism evidence="5 6">
    <name type="scientific">Littorina saxatilis</name>
    <dbReference type="NCBI Taxonomy" id="31220"/>
    <lineage>
        <taxon>Eukaryota</taxon>
        <taxon>Metazoa</taxon>
        <taxon>Spiralia</taxon>
        <taxon>Lophotrochozoa</taxon>
        <taxon>Mollusca</taxon>
        <taxon>Gastropoda</taxon>
        <taxon>Caenogastropoda</taxon>
        <taxon>Littorinimorpha</taxon>
        <taxon>Littorinoidea</taxon>
        <taxon>Littorinidae</taxon>
        <taxon>Littorina</taxon>
    </lineage>
</organism>
<dbReference type="Pfam" id="PF00625">
    <property type="entry name" value="Guanylate_kin"/>
    <property type="match status" value="1"/>
</dbReference>
<feature type="region of interest" description="Disordered" evidence="2">
    <location>
        <begin position="900"/>
        <end position="968"/>
    </location>
</feature>
<keyword evidence="6" id="KW-1185">Reference proteome</keyword>
<feature type="compositionally biased region" description="Basic and acidic residues" evidence="2">
    <location>
        <begin position="1064"/>
        <end position="1074"/>
    </location>
</feature>
<feature type="compositionally biased region" description="Pro residues" evidence="2">
    <location>
        <begin position="1198"/>
        <end position="1214"/>
    </location>
</feature>
<dbReference type="Pfam" id="PF00595">
    <property type="entry name" value="PDZ"/>
    <property type="match status" value="4"/>
</dbReference>
<dbReference type="InterPro" id="IPR008144">
    <property type="entry name" value="Guanylate_kin-like_dom"/>
</dbReference>
<sequence length="2090" mass="234551">MEQQLKERIVFLRATLNKQGLDVDKLVAILKRDQLLPPERVAGIEKQATSADKLDRLVDEIVTAKDSTYHKLLMAVEHCVPPALSPAFVTPPPYGHNHRTAPQGTESCSTSMTSDSDEDGIRGRIPSLNDTRGKEIPAGYGKVSNILNNGPFDHSNTSSSFPGLNDRYSPFPSSDERHSPLDIRKPLGSDNRLDWYHIKMQFDGALGELEMLKQQNAEKMSQLSKEVEYFRNMYKRSESACQQGQDELRSVKALNVNLMADKQQLQEDLAQLEKLREEDKREMDELRSQHHKAISALSGPGTGTSDVMTDLYDASLQKYEAMRKDYDEIRERYADLRAQHSSVCCQLDAMVDLRKQLDDMRRERDATVRDKIAFQQQCTTVIQNLEQMIHENRKLKATLDNVRHEHEGCTKDQRQSQAKQAQLQKDCNQALAERDAVVQEYKQVMSERDSVHKEIEQLQEKLSEMNKRNDKYLKEKTAAEKDIERLKQDLAALTASCEKYRQESQGALENRAQLESELRELQREFQLMEQQRDTARKERHQALEQMENLIKKTYEKTQKEKAEEMDQAVKETEELKKQLDKIRHELGNAEQEALVATKRRDWAFSEISKTVSERESIRTLCDNLRRDRDRAVSELAKALRNSDDCEKQKNDSVKELKEIRDKYEAIVERDARRQQLNSVGHNHSRDSAIDADLQEWETETLEIELDGGDGHDIGFEIIGGKDNPQFPGDTALFISQVTKGGPAEGKLRANDLLLKINNLDTTNTERRCAKQALRKHSRALTLVVRRRKSSAARTWQPLQLLVSCQKEGSIQVDQGLFISAIHSGRILSKDGMLPTYGDRIIRINHQETEKMTAQEAVKLMEKGSQSVVLDVLRQASPLSSTGSSPTPTTVSVLTPLAEHLSPGQSTAMSKSDTLATHGSLWDSTSGDSARSGGGSSKNLRSSGSQTDSLDSPGPSPPKSQRNHDLVRHSMPVLDKAKEIVVEKLFRARHKSQDRDRGVDRQSSRDEVHEKGRSKDRGRGERNHGEVMEDSNQPSKVSIVTQTPVKGVDDVIAEFSSSAFSRTSPDCKSRKREYEVDSNSGTWPKSRSGPVVSSSNVSTVAFMPHKARPSVLRDPFFFQAPLPPQQHEHSGDGGGGLGFVERDSVCHSQQNSDCSSSGKFPGGVGTASQSSVSSPKPSHFTVGLMQAPPNSGRPAFSKPWPPPASHNPQYPNPLRPHPRHTPPRIQTGPHPIHAGTGPKPIQPDAYPRSQYSQTPGGKSHRPSSAPRRGHNGENQWPPPPHQPWPHQLGPHTHPHPHSHHYPYSPKPLSPTEAIVRTSRPTSLEVPIPLRFGDVPGEEARVSSPVGASLGSGLPGGSMYAQPQYRYQSRTSGGPKSRYSSPPGTFSDFEPAMFHPRLSDPRSSPSPSQQSFTVVDRNTPTPSEEFGPPLYIRPYPQVPHGRPVSDMELRQPGSSGFHKHDKLQERIRIPSSNSVSYKSGSVEIVSDRSSPESSFDDFNRRGSSKGKRLSLSSSRDEYLYSPKHHETRTITFEKSSEPVGFQIQRGPAGGIFVSSVNDNSLASQAGLEIGDQLLEVCGINMRNATHEHAVTVLRQCGDNLSMKVQYNPEKYMDGHDSSSTISLMSSLATSPTHSKISSGDSEQSTPKHHTPQRSKSNSSADGTYERPHVVQFKRPKGDHCDPGFAVVGGNAVGIFVHEIQPDTQAVPFLQRGDMILEYNNISFHNLTAEQAILELKKPCSTMRLTVLNSVAKYNKVQNIPGDRFFIRTNFSRSAEGEGELDFHKDDILVVENTVHRGTLGLWLAWLVDAQGNKLRCGSIPSQLRLEDETVLRRSQSESWSLGDSEELKGSRRGSGSARRSFFRRKRHQRNNSKDSRDLGSFSDASLNSESVPILDEYILGYTLVDRIEYEQTRPVVLLAPLAEPLIRKLTSESPDKYKFCEPCVTRVLMKDMEQSLAEGRLVDYWKKDDNFECVQVNRIRDICDEKIHCLLNVNPRAIERLHRLKIYPIVIFVRHKNHKQIKEIRDSQFLPEKLNTKVAKDSYDHYNKLEQEYSHHFSTIIQGGNLAEMSTHIKAAINSEQKKAIWVTVSSL</sequence>
<comment type="caution">
    <text evidence="5">The sequence shown here is derived from an EMBL/GenBank/DDBJ whole genome shotgun (WGS) entry which is preliminary data.</text>
</comment>
<feature type="compositionally biased region" description="Low complexity" evidence="2">
    <location>
        <begin position="1340"/>
        <end position="1350"/>
    </location>
</feature>
<dbReference type="CDD" id="cd06767">
    <property type="entry name" value="PDZ3_DLG5-like"/>
    <property type="match status" value="1"/>
</dbReference>
<evidence type="ECO:0000313" key="5">
    <source>
        <dbReference type="EMBL" id="KAK7112714.1"/>
    </source>
</evidence>
<dbReference type="EMBL" id="JBAMIC010000002">
    <property type="protein sequence ID" value="KAK7112714.1"/>
    <property type="molecule type" value="Genomic_DNA"/>
</dbReference>
<dbReference type="GO" id="GO:0035331">
    <property type="term" value="P:negative regulation of hippo signaling"/>
    <property type="evidence" value="ECO:0007669"/>
    <property type="project" value="TreeGrafter"/>
</dbReference>
<feature type="domain" description="PDZ" evidence="4">
    <location>
        <begin position="1667"/>
        <end position="1748"/>
    </location>
</feature>
<feature type="coiled-coil region" evidence="1">
    <location>
        <begin position="248"/>
        <end position="405"/>
    </location>
</feature>
<evidence type="ECO:0000259" key="3">
    <source>
        <dbReference type="PROSITE" id="PS50052"/>
    </source>
</evidence>
<dbReference type="Gene3D" id="6.10.250.3110">
    <property type="match status" value="1"/>
</dbReference>
<feature type="coiled-coil region" evidence="1">
    <location>
        <begin position="441"/>
        <end position="662"/>
    </location>
</feature>
<feature type="region of interest" description="Disordered" evidence="2">
    <location>
        <begin position="1116"/>
        <end position="1310"/>
    </location>
</feature>
<keyword evidence="1" id="KW-0175">Coiled coil</keyword>
<proteinExistence type="predicted"/>
<feature type="region of interest" description="Disordered" evidence="2">
    <location>
        <begin position="1058"/>
        <end position="1092"/>
    </location>
</feature>
<name>A0AAN9GLM7_9CAEN</name>
<feature type="compositionally biased region" description="Low complexity" evidence="2">
    <location>
        <begin position="1167"/>
        <end position="1177"/>
    </location>
</feature>
<feature type="region of interest" description="Disordered" evidence="2">
    <location>
        <begin position="96"/>
        <end position="135"/>
    </location>
</feature>
<dbReference type="InterPro" id="IPR008145">
    <property type="entry name" value="GK/Ca_channel_bsu"/>
</dbReference>
<dbReference type="SUPFAM" id="SSF52540">
    <property type="entry name" value="P-loop containing nucleoside triphosphate hydrolases"/>
    <property type="match status" value="1"/>
</dbReference>
<dbReference type="GO" id="GO:0005886">
    <property type="term" value="C:plasma membrane"/>
    <property type="evidence" value="ECO:0007669"/>
    <property type="project" value="TreeGrafter"/>
</dbReference>
<dbReference type="PROSITE" id="PS50052">
    <property type="entry name" value="GUANYLATE_KINASE_2"/>
    <property type="match status" value="1"/>
</dbReference>
<dbReference type="Proteomes" id="UP001374579">
    <property type="component" value="Unassembled WGS sequence"/>
</dbReference>
<evidence type="ECO:0000256" key="1">
    <source>
        <dbReference type="SAM" id="Coils"/>
    </source>
</evidence>
<feature type="compositionally biased region" description="Basic and acidic residues" evidence="2">
    <location>
        <begin position="988"/>
        <end position="1026"/>
    </location>
</feature>
<dbReference type="PANTHER" id="PTHR46360">
    <property type="entry name" value="DISKS LARGE HOMOLOG 5"/>
    <property type="match status" value="1"/>
</dbReference>
<feature type="region of interest" description="Disordered" evidence="2">
    <location>
        <begin position="1325"/>
        <end position="1513"/>
    </location>
</feature>
<dbReference type="SUPFAM" id="SSF50156">
    <property type="entry name" value="PDZ domain-like"/>
    <property type="match status" value="4"/>
</dbReference>
<feature type="compositionally biased region" description="Polar residues" evidence="2">
    <location>
        <begin position="1629"/>
        <end position="1642"/>
    </location>
</feature>
<gene>
    <name evidence="5" type="ORF">V1264_012124</name>
</gene>
<feature type="compositionally biased region" description="Polar residues" evidence="2">
    <location>
        <begin position="902"/>
        <end position="916"/>
    </location>
</feature>
<accession>A0AAN9GLM7</accession>
<dbReference type="InterPro" id="IPR001478">
    <property type="entry name" value="PDZ"/>
</dbReference>
<feature type="domain" description="PDZ" evidence="4">
    <location>
        <begin position="783"/>
        <end position="875"/>
    </location>
</feature>
<feature type="compositionally biased region" description="Polar residues" evidence="2">
    <location>
        <begin position="1076"/>
        <end position="1092"/>
    </location>
</feature>
<feature type="compositionally biased region" description="Polar residues" evidence="2">
    <location>
        <begin position="1410"/>
        <end position="1420"/>
    </location>
</feature>